<dbReference type="EMBL" id="JACICC010000011">
    <property type="protein sequence ID" value="MBB3811103.1"/>
    <property type="molecule type" value="Genomic_DNA"/>
</dbReference>
<proteinExistence type="predicted"/>
<accession>A0A7W5Z6I0</accession>
<evidence type="ECO:0000313" key="2">
    <source>
        <dbReference type="Proteomes" id="UP000537592"/>
    </source>
</evidence>
<dbReference type="AlphaFoldDB" id="A0A7W5Z6I0"/>
<evidence type="ECO:0000313" key="1">
    <source>
        <dbReference type="EMBL" id="MBB3811103.1"/>
    </source>
</evidence>
<gene>
    <name evidence="1" type="ORF">FHS81_003215</name>
</gene>
<name>A0A7W5Z6I0_9HYPH</name>
<comment type="caution">
    <text evidence="1">The sequence shown here is derived from an EMBL/GenBank/DDBJ whole genome shotgun (WGS) entry which is preliminary data.</text>
</comment>
<dbReference type="Proteomes" id="UP000537592">
    <property type="component" value="Unassembled WGS sequence"/>
</dbReference>
<sequence length="50" mass="5636">MIFQRFFDDPPLLRRAAAPTTAAISDDLYVSYMHVLRLCSTRPGCSMTAK</sequence>
<reference evidence="1 2" key="1">
    <citation type="submission" date="2020-08" db="EMBL/GenBank/DDBJ databases">
        <title>Genomic Encyclopedia of Type Strains, Phase IV (KMG-IV): sequencing the most valuable type-strain genomes for metagenomic binning, comparative biology and taxonomic classification.</title>
        <authorList>
            <person name="Goeker M."/>
        </authorList>
    </citation>
    <scope>NUCLEOTIDE SEQUENCE [LARGE SCALE GENOMIC DNA]</scope>
    <source>
        <strain evidence="1 2">DSM 28760</strain>
    </source>
</reference>
<keyword evidence="2" id="KW-1185">Reference proteome</keyword>
<organism evidence="1 2">
    <name type="scientific">Pseudochelatococcus contaminans</name>
    <dbReference type="NCBI Taxonomy" id="1538103"/>
    <lineage>
        <taxon>Bacteria</taxon>
        <taxon>Pseudomonadati</taxon>
        <taxon>Pseudomonadota</taxon>
        <taxon>Alphaproteobacteria</taxon>
        <taxon>Hyphomicrobiales</taxon>
        <taxon>Chelatococcaceae</taxon>
        <taxon>Pseudochelatococcus</taxon>
    </lineage>
</organism>
<protein>
    <submittedName>
        <fullName evidence="1">Uncharacterized protein</fullName>
    </submittedName>
</protein>